<protein>
    <submittedName>
        <fullName evidence="1">Uncharacterized protein</fullName>
    </submittedName>
</protein>
<proteinExistence type="predicted"/>
<name>A0A975GKU3_9BACT</name>
<dbReference type="Proteomes" id="UP000663722">
    <property type="component" value="Chromosome"/>
</dbReference>
<accession>A0A975GKU3</accession>
<reference evidence="1" key="1">
    <citation type="journal article" date="2021" name="Microb. Physiol.">
        <title>Proteogenomic Insights into the Physiology of Marine, Sulfate-Reducing, Filamentous Desulfonema limicola and Desulfonema magnum.</title>
        <authorList>
            <person name="Schnaars V."/>
            <person name="Wohlbrand L."/>
            <person name="Scheve S."/>
            <person name="Hinrichs C."/>
            <person name="Reinhardt R."/>
            <person name="Rabus R."/>
        </authorList>
    </citation>
    <scope>NUCLEOTIDE SEQUENCE</scope>
    <source>
        <strain evidence="1">4be13</strain>
    </source>
</reference>
<gene>
    <name evidence="1" type="ORF">dnm_001410</name>
</gene>
<keyword evidence="2" id="KW-1185">Reference proteome</keyword>
<dbReference type="EMBL" id="CP061800">
    <property type="protein sequence ID" value="QTA84148.1"/>
    <property type="molecule type" value="Genomic_DNA"/>
</dbReference>
<sequence>MGCTANNAVIGGLTGAAGGLWGEIAATVGWGMAMRIKWAVLGFMIDLSGMGADPPLSRPDEPEPCP</sequence>
<evidence type="ECO:0000313" key="1">
    <source>
        <dbReference type="EMBL" id="QTA84148.1"/>
    </source>
</evidence>
<evidence type="ECO:0000313" key="2">
    <source>
        <dbReference type="Proteomes" id="UP000663722"/>
    </source>
</evidence>
<dbReference type="RefSeq" id="WP_207680756.1">
    <property type="nucleotide sequence ID" value="NZ_CP061800.1"/>
</dbReference>
<organism evidence="1 2">
    <name type="scientific">Desulfonema magnum</name>
    <dbReference type="NCBI Taxonomy" id="45655"/>
    <lineage>
        <taxon>Bacteria</taxon>
        <taxon>Pseudomonadati</taxon>
        <taxon>Thermodesulfobacteriota</taxon>
        <taxon>Desulfobacteria</taxon>
        <taxon>Desulfobacterales</taxon>
        <taxon>Desulfococcaceae</taxon>
        <taxon>Desulfonema</taxon>
    </lineage>
</organism>
<dbReference type="KEGG" id="dmm:dnm_001410"/>
<dbReference type="AlphaFoldDB" id="A0A975GKU3"/>